<evidence type="ECO:0000313" key="5">
    <source>
        <dbReference type="Proteomes" id="UP000070409"/>
    </source>
</evidence>
<proteinExistence type="predicted"/>
<dbReference type="Proteomes" id="UP000070258">
    <property type="component" value="Unassembled WGS sequence"/>
</dbReference>
<evidence type="ECO:0000259" key="1">
    <source>
        <dbReference type="Pfam" id="PF04480"/>
    </source>
</evidence>
<dbReference type="Pfam" id="PF04480">
    <property type="entry name" value="DUF559"/>
    <property type="match status" value="1"/>
</dbReference>
<evidence type="ECO:0000313" key="3">
    <source>
        <dbReference type="EMBL" id="KXP14508.1"/>
    </source>
</evidence>
<name>A0A138AVN2_9ACTN</name>
<dbReference type="EMBL" id="LSRF01000001">
    <property type="protein sequence ID" value="KXP14508.1"/>
    <property type="molecule type" value="Genomic_DNA"/>
</dbReference>
<accession>A0A138AVN2</accession>
<reference evidence="4" key="2">
    <citation type="submission" date="2016-02" db="EMBL/GenBank/DDBJ databases">
        <authorList>
            <person name="Wen L."/>
            <person name="He K."/>
            <person name="Yang H."/>
        </authorList>
    </citation>
    <scope>NUCLEOTIDE SEQUENCE [LARGE SCALE GENOMIC DNA]</scope>
    <source>
        <strain evidence="4">JCM 15929</strain>
    </source>
</reference>
<dbReference type="SUPFAM" id="SSF52980">
    <property type="entry name" value="Restriction endonuclease-like"/>
    <property type="match status" value="1"/>
</dbReference>
<reference evidence="2 5" key="3">
    <citation type="submission" date="2016-02" db="EMBL/GenBank/DDBJ databases">
        <authorList>
            <person name="Teng J.L."/>
            <person name="Tang Y."/>
            <person name="Huang Y."/>
            <person name="Guo F."/>
            <person name="Wei W."/>
            <person name="Chen J.H."/>
            <person name="Wong S.Y."/>
            <person name="Lau S.K."/>
            <person name="Woo P.C."/>
        </authorList>
    </citation>
    <scope>NUCLEOTIDE SEQUENCE [LARGE SCALE GENOMIC DNA]</scope>
    <source>
        <strain evidence="2 5">JCM 13375</strain>
    </source>
</reference>
<dbReference type="InterPro" id="IPR011335">
    <property type="entry name" value="Restrct_endonuc-II-like"/>
</dbReference>
<dbReference type="InterPro" id="IPR007569">
    <property type="entry name" value="DUF559"/>
</dbReference>
<sequence>MGRKSELLLGRTEHAVREESTSVIRGIRHDGGSAPSVDDIRDALELAYPGLVFVGWSAATLHGIEYAEGHRPEIWLPSQVRRQGVVVRCGRLPPEDVVAVEGRVTTSVVRSAVDLARFAEGDEKIVGVDQFIRIDRQGRSLTTKPAILGYLDTHPRLYGANRVREVLDESSTGAHSPWETYSRLVVHRSGLDFFRPQQPVPGTPFHVDLGSARYRVAIEYDGGYHRSKEQQRIDIARWNAITDQRWTIIRVTSPMLLSGRAAFLDRVARELRARGWRGPSPTVPPLKLPTIHRLNTVMEDETAGQILHNGVQFG</sequence>
<gene>
    <name evidence="3" type="ORF">AXK60_00940</name>
    <name evidence="2" type="ORF">AXK61_08355</name>
</gene>
<protein>
    <recommendedName>
        <fullName evidence="1">DUF559 domain-containing protein</fullName>
    </recommendedName>
</protein>
<dbReference type="AlphaFoldDB" id="A0A138AVN2"/>
<dbReference type="EMBL" id="LSRE01000049">
    <property type="protein sequence ID" value="KXO89453.1"/>
    <property type="molecule type" value="Genomic_DNA"/>
</dbReference>
<dbReference type="STRING" id="239498.AXK60_00940"/>
<organism evidence="3 4">
    <name type="scientific">Tsukamurella pseudospumae</name>
    <dbReference type="NCBI Taxonomy" id="239498"/>
    <lineage>
        <taxon>Bacteria</taxon>
        <taxon>Bacillati</taxon>
        <taxon>Actinomycetota</taxon>
        <taxon>Actinomycetes</taxon>
        <taxon>Mycobacteriales</taxon>
        <taxon>Tsukamurellaceae</taxon>
        <taxon>Tsukamurella</taxon>
    </lineage>
</organism>
<dbReference type="OrthoDB" id="3173471at2"/>
<evidence type="ECO:0000313" key="2">
    <source>
        <dbReference type="EMBL" id="KXO89453.1"/>
    </source>
</evidence>
<dbReference type="Proteomes" id="UP000070409">
    <property type="component" value="Unassembled WGS sequence"/>
</dbReference>
<reference evidence="3" key="1">
    <citation type="submission" date="2016-02" db="EMBL/GenBank/DDBJ databases">
        <authorList>
            <person name="Teng J.L."/>
            <person name="Yang Y."/>
            <person name="Huang Y."/>
            <person name="Guo F."/>
            <person name="Wei W."/>
            <person name="Chen J.H."/>
            <person name="Wong S.Y."/>
            <person name="Lau S.K."/>
            <person name="Woo P.C."/>
        </authorList>
    </citation>
    <scope>NUCLEOTIDE SEQUENCE</scope>
    <source>
        <strain evidence="3">JCM 15929</strain>
    </source>
</reference>
<evidence type="ECO:0000313" key="4">
    <source>
        <dbReference type="Proteomes" id="UP000070258"/>
    </source>
</evidence>
<dbReference type="RefSeq" id="WP_068569123.1">
    <property type="nucleotide sequence ID" value="NZ_LSRE01000049.1"/>
</dbReference>
<comment type="caution">
    <text evidence="3">The sequence shown here is derived from an EMBL/GenBank/DDBJ whole genome shotgun (WGS) entry which is preliminary data.</text>
</comment>
<keyword evidence="5" id="KW-1185">Reference proteome</keyword>
<dbReference type="Gene3D" id="3.40.960.10">
    <property type="entry name" value="VSR Endonuclease"/>
    <property type="match status" value="1"/>
</dbReference>
<feature type="domain" description="DUF559" evidence="1">
    <location>
        <begin position="194"/>
        <end position="270"/>
    </location>
</feature>